<sequence length="433" mass="48017">MPSPAPSGSHSRHSPGSAASSNSASTSHPSLTFRQYKAEVDRVMAETAGELNKQRNEAMANNAGSLGGQIQRRLITVTTWLNAQTRAGRNGTFRDGDEVGSAKGFLSENLALVGNLFLHVPFEQNLNGLMPTRREMLAGDIAEIPHLQILLKHLPHDDEAASAMTSPFHPDTRSSSSRHSKSPAPRQSDPNAPPPLSFSAWRDTLERGLSGAMRLLQAPANVDEQRQGRWASLVRTRVDELSWYRREVLETTTAEDWGSPSPHLATQRFHNVFVLLGNATGWPLDKTFALPTRYDLLEGVVERWESVDTRAVDAFYRTLHVLSADLLQFLTAQKSTADNAGNADRARLLGERMAQMMWWLRHLNSFKSRRILMETQDAVVGGVMAEVGAIVQRVKQDPFRHVLHLPDLDDLLRDCSPCPSASRSSPFSIQSRH</sequence>
<evidence type="ECO:0000256" key="1">
    <source>
        <dbReference type="SAM" id="MobiDB-lite"/>
    </source>
</evidence>
<keyword evidence="4" id="KW-1185">Reference proteome</keyword>
<dbReference type="Proteomes" id="UP000199069">
    <property type="component" value="Unassembled WGS sequence"/>
</dbReference>
<dbReference type="EMBL" id="CWKI01000017">
    <property type="protein sequence ID" value="CTR11366.1"/>
    <property type="molecule type" value="Genomic_DNA"/>
</dbReference>
<name>A0A0K3CVN2_RHOTO</name>
<dbReference type="Proteomes" id="UP000239560">
    <property type="component" value="Unassembled WGS sequence"/>
</dbReference>
<evidence type="ECO:0000313" key="3">
    <source>
        <dbReference type="EMBL" id="PRQ69985.1"/>
    </source>
</evidence>
<evidence type="ECO:0000313" key="4">
    <source>
        <dbReference type="Proteomes" id="UP000199069"/>
    </source>
</evidence>
<accession>A0A0K3CVN2</accession>
<feature type="region of interest" description="Disordered" evidence="1">
    <location>
        <begin position="1"/>
        <end position="30"/>
    </location>
</feature>
<dbReference type="EMBL" id="LCTV02000017">
    <property type="protein sequence ID" value="PRQ69985.1"/>
    <property type="molecule type" value="Genomic_DNA"/>
</dbReference>
<dbReference type="AlphaFoldDB" id="A0A0K3CVN2"/>
<evidence type="ECO:0000313" key="2">
    <source>
        <dbReference type="EMBL" id="CTR11366.1"/>
    </source>
</evidence>
<organism evidence="2 4">
    <name type="scientific">Rhodotorula toruloides</name>
    <name type="common">Yeast</name>
    <name type="synonym">Rhodosporidium toruloides</name>
    <dbReference type="NCBI Taxonomy" id="5286"/>
    <lineage>
        <taxon>Eukaryota</taxon>
        <taxon>Fungi</taxon>
        <taxon>Dikarya</taxon>
        <taxon>Basidiomycota</taxon>
        <taxon>Pucciniomycotina</taxon>
        <taxon>Microbotryomycetes</taxon>
        <taxon>Sporidiobolales</taxon>
        <taxon>Sporidiobolaceae</taxon>
        <taxon>Rhodotorula</taxon>
    </lineage>
</organism>
<reference evidence="2 4" key="1">
    <citation type="submission" date="2015-07" db="EMBL/GenBank/DDBJ databases">
        <authorList>
            <person name="Cajimat M.N.B."/>
            <person name="Milazzo M.L."/>
            <person name="Fulhorst C.F."/>
        </authorList>
    </citation>
    <scope>NUCLEOTIDE SEQUENCE [LARGE SCALE GENOMIC DNA]</scope>
    <source>
        <strain evidence="2">Single colony</strain>
    </source>
</reference>
<protein>
    <submittedName>
        <fullName evidence="2">BY PROTMAP: gi|647396415|emb|CDR38591.1| RHTO0S03e11122g1_1 [Rhodosporidium toruloides]</fullName>
    </submittedName>
</protein>
<reference evidence="3 5" key="2">
    <citation type="journal article" date="2018" name="Elife">
        <title>Functional genomics of lipid metabolism in the oleaginous yeast Rhodosporidium toruloides.</title>
        <authorList>
            <person name="Coradetti S.T."/>
            <person name="Pinel D."/>
            <person name="Geiselman G."/>
            <person name="Ito M."/>
            <person name="Mondo S."/>
            <person name="Reilly M.C."/>
            <person name="Cheng Y.F."/>
            <person name="Bauer S."/>
            <person name="Grigoriev I."/>
            <person name="Gladden J.M."/>
            <person name="Simmons B.A."/>
            <person name="Brem R."/>
            <person name="Arkin A.P."/>
            <person name="Skerker J.M."/>
        </authorList>
    </citation>
    <scope>NUCLEOTIDE SEQUENCE [LARGE SCALE GENOMIC DNA]</scope>
    <source>
        <strain evidence="3 5">NBRC 0880</strain>
    </source>
</reference>
<evidence type="ECO:0000313" key="5">
    <source>
        <dbReference type="Proteomes" id="UP000239560"/>
    </source>
</evidence>
<dbReference type="OrthoDB" id="10393756at2759"/>
<gene>
    <name evidence="2" type="primary">FGENESH: predicted gene_17.85</name>
    <name evidence="3" type="ORF">AAT19DRAFT_11638</name>
    <name evidence="2" type="ORF">BN2166_0072270</name>
</gene>
<proteinExistence type="predicted"/>
<feature type="region of interest" description="Disordered" evidence="1">
    <location>
        <begin position="160"/>
        <end position="199"/>
    </location>
</feature>